<dbReference type="GO" id="GO:0005737">
    <property type="term" value="C:cytoplasm"/>
    <property type="evidence" value="ECO:0007669"/>
    <property type="project" value="TreeGrafter"/>
</dbReference>
<comment type="caution">
    <text evidence="10">The sequence shown here is derived from an EMBL/GenBank/DDBJ whole genome shotgun (WGS) entry which is preliminary data.</text>
</comment>
<comment type="cofactor">
    <cofactor evidence="1">
        <name>Mn(2+)</name>
        <dbReference type="ChEBI" id="CHEBI:29035"/>
    </cofactor>
</comment>
<evidence type="ECO:0000313" key="11">
    <source>
        <dbReference type="Proteomes" id="UP001328107"/>
    </source>
</evidence>
<comment type="catalytic activity">
    <reaction evidence="8">
        <text>O-phospho-L-threonyl-[protein] + H2O = L-threonyl-[protein] + phosphate</text>
        <dbReference type="Rhea" id="RHEA:47004"/>
        <dbReference type="Rhea" id="RHEA-COMP:11060"/>
        <dbReference type="Rhea" id="RHEA-COMP:11605"/>
        <dbReference type="ChEBI" id="CHEBI:15377"/>
        <dbReference type="ChEBI" id="CHEBI:30013"/>
        <dbReference type="ChEBI" id="CHEBI:43474"/>
        <dbReference type="ChEBI" id="CHEBI:61977"/>
        <dbReference type="EC" id="3.1.3.16"/>
    </reaction>
</comment>
<organism evidence="10 11">
    <name type="scientific">Pristionchus mayeri</name>
    <dbReference type="NCBI Taxonomy" id="1317129"/>
    <lineage>
        <taxon>Eukaryota</taxon>
        <taxon>Metazoa</taxon>
        <taxon>Ecdysozoa</taxon>
        <taxon>Nematoda</taxon>
        <taxon>Chromadorea</taxon>
        <taxon>Rhabditida</taxon>
        <taxon>Rhabditina</taxon>
        <taxon>Diplogasteromorpha</taxon>
        <taxon>Diplogasteroidea</taxon>
        <taxon>Neodiplogasteridae</taxon>
        <taxon>Pristionchus</taxon>
    </lineage>
</organism>
<feature type="domain" description="Serine/threonine specific protein phosphatases" evidence="9">
    <location>
        <begin position="1"/>
        <end position="131"/>
    </location>
</feature>
<dbReference type="PRINTS" id="PR00114">
    <property type="entry name" value="STPHPHTASE"/>
</dbReference>
<feature type="non-terminal residue" evidence="10">
    <location>
        <position position="131"/>
    </location>
</feature>
<keyword evidence="3" id="KW-0479">Metal-binding</keyword>
<evidence type="ECO:0000259" key="9">
    <source>
        <dbReference type="SMART" id="SM00156"/>
    </source>
</evidence>
<reference evidence="11" key="1">
    <citation type="submission" date="2022-10" db="EMBL/GenBank/DDBJ databases">
        <title>Genome assembly of Pristionchus species.</title>
        <authorList>
            <person name="Yoshida K."/>
            <person name="Sommer R.J."/>
        </authorList>
    </citation>
    <scope>NUCLEOTIDE SEQUENCE [LARGE SCALE GENOMIC DNA]</scope>
    <source>
        <strain evidence="11">RS5460</strain>
    </source>
</reference>
<keyword evidence="6" id="KW-0464">Manganese</keyword>
<comment type="catalytic activity">
    <reaction evidence="7">
        <text>O-phospho-L-seryl-[protein] + H2O = L-seryl-[protein] + phosphate</text>
        <dbReference type="Rhea" id="RHEA:20629"/>
        <dbReference type="Rhea" id="RHEA-COMP:9863"/>
        <dbReference type="Rhea" id="RHEA-COMP:11604"/>
        <dbReference type="ChEBI" id="CHEBI:15377"/>
        <dbReference type="ChEBI" id="CHEBI:29999"/>
        <dbReference type="ChEBI" id="CHEBI:43474"/>
        <dbReference type="ChEBI" id="CHEBI:83421"/>
        <dbReference type="EC" id="3.1.3.16"/>
    </reaction>
</comment>
<dbReference type="Gene3D" id="3.60.21.10">
    <property type="match status" value="1"/>
</dbReference>
<proteinExistence type="predicted"/>
<dbReference type="SUPFAM" id="SSF56300">
    <property type="entry name" value="Metallo-dependent phosphatases"/>
    <property type="match status" value="1"/>
</dbReference>
<evidence type="ECO:0000256" key="6">
    <source>
        <dbReference type="ARBA" id="ARBA00023211"/>
    </source>
</evidence>
<evidence type="ECO:0000256" key="3">
    <source>
        <dbReference type="ARBA" id="ARBA00022723"/>
    </source>
</evidence>
<name>A0AAN5I1T4_9BILA</name>
<gene>
    <name evidence="10" type="ORF">PMAYCL1PPCAC_18868</name>
</gene>
<keyword evidence="4" id="KW-0378">Hydrolase</keyword>
<dbReference type="InterPro" id="IPR004843">
    <property type="entry name" value="Calcineurin-like_PHP"/>
</dbReference>
<dbReference type="InterPro" id="IPR050341">
    <property type="entry name" value="PP1_catalytic_subunit"/>
</dbReference>
<dbReference type="InterPro" id="IPR029052">
    <property type="entry name" value="Metallo-depent_PP-like"/>
</dbReference>
<sequence>LCMHGGISPKIMNDKWRELIRSIPRPCHPDEGQLAMDLLWSDPVSGNQGFMPNPRGASYGFGENSVTDFCQISGIDLIARGHQVVQDGYEFFCNRKLVTVFSAPFYCGQFNNCASILNVDEDLNCSFVVMR</sequence>
<dbReference type="GO" id="GO:0005634">
    <property type="term" value="C:nucleus"/>
    <property type="evidence" value="ECO:0007669"/>
    <property type="project" value="TreeGrafter"/>
</dbReference>
<dbReference type="GO" id="GO:0046872">
    <property type="term" value="F:metal ion binding"/>
    <property type="evidence" value="ECO:0007669"/>
    <property type="project" value="UniProtKB-KW"/>
</dbReference>
<dbReference type="InterPro" id="IPR006186">
    <property type="entry name" value="Ser/Thr-sp_prot-phosphatase"/>
</dbReference>
<evidence type="ECO:0000256" key="7">
    <source>
        <dbReference type="ARBA" id="ARBA00047761"/>
    </source>
</evidence>
<accession>A0AAN5I1T4</accession>
<evidence type="ECO:0000313" key="10">
    <source>
        <dbReference type="EMBL" id="GMR48673.1"/>
    </source>
</evidence>
<keyword evidence="11" id="KW-1185">Reference proteome</keyword>
<protein>
    <recommendedName>
        <fullName evidence="2">protein-serine/threonine phosphatase</fullName>
        <ecNumber evidence="2">3.1.3.16</ecNumber>
    </recommendedName>
</protein>
<dbReference type="EMBL" id="BTRK01000004">
    <property type="protein sequence ID" value="GMR48673.1"/>
    <property type="molecule type" value="Genomic_DNA"/>
</dbReference>
<evidence type="ECO:0000256" key="5">
    <source>
        <dbReference type="ARBA" id="ARBA00022912"/>
    </source>
</evidence>
<dbReference type="PANTHER" id="PTHR11668:SF300">
    <property type="entry name" value="SERINE_THREONINE-PROTEIN PHOSPHATASE"/>
    <property type="match status" value="1"/>
</dbReference>
<dbReference type="Proteomes" id="UP001328107">
    <property type="component" value="Unassembled WGS sequence"/>
</dbReference>
<evidence type="ECO:0000256" key="4">
    <source>
        <dbReference type="ARBA" id="ARBA00022801"/>
    </source>
</evidence>
<evidence type="ECO:0000256" key="2">
    <source>
        <dbReference type="ARBA" id="ARBA00013081"/>
    </source>
</evidence>
<dbReference type="AlphaFoldDB" id="A0AAN5I1T4"/>
<feature type="non-terminal residue" evidence="10">
    <location>
        <position position="1"/>
    </location>
</feature>
<dbReference type="SMART" id="SM00156">
    <property type="entry name" value="PP2Ac"/>
    <property type="match status" value="1"/>
</dbReference>
<dbReference type="PANTHER" id="PTHR11668">
    <property type="entry name" value="SERINE/THREONINE PROTEIN PHOSPHATASE"/>
    <property type="match status" value="1"/>
</dbReference>
<dbReference type="GO" id="GO:0004722">
    <property type="term" value="F:protein serine/threonine phosphatase activity"/>
    <property type="evidence" value="ECO:0007669"/>
    <property type="project" value="UniProtKB-EC"/>
</dbReference>
<keyword evidence="5" id="KW-0904">Protein phosphatase</keyword>
<evidence type="ECO:0000256" key="1">
    <source>
        <dbReference type="ARBA" id="ARBA00001936"/>
    </source>
</evidence>
<dbReference type="EC" id="3.1.3.16" evidence="2"/>
<dbReference type="Pfam" id="PF00149">
    <property type="entry name" value="Metallophos"/>
    <property type="match status" value="1"/>
</dbReference>
<evidence type="ECO:0000256" key="8">
    <source>
        <dbReference type="ARBA" id="ARBA00048336"/>
    </source>
</evidence>